<protein>
    <submittedName>
        <fullName evidence="5">Vacuolar H+ ATPase F subunit</fullName>
    </submittedName>
</protein>
<keyword evidence="2" id="KW-0813">Transport</keyword>
<dbReference type="OMA" id="ELNKNCH"/>
<dbReference type="GO" id="GO:0033180">
    <property type="term" value="C:proton-transporting V-type ATPase, V1 domain"/>
    <property type="evidence" value="ECO:0007669"/>
    <property type="project" value="InterPro"/>
</dbReference>
<evidence type="ECO:0000313" key="6">
    <source>
        <dbReference type="Proteomes" id="UP000023152"/>
    </source>
</evidence>
<name>X6MLC5_RETFI</name>
<comment type="similarity">
    <text evidence="1">Belongs to the V-ATPase F subunit family.</text>
</comment>
<evidence type="ECO:0000313" key="5">
    <source>
        <dbReference type="EMBL" id="ETO14257.1"/>
    </source>
</evidence>
<accession>X6MLC5</accession>
<organism evidence="5 6">
    <name type="scientific">Reticulomyxa filosa</name>
    <dbReference type="NCBI Taxonomy" id="46433"/>
    <lineage>
        <taxon>Eukaryota</taxon>
        <taxon>Sar</taxon>
        <taxon>Rhizaria</taxon>
        <taxon>Retaria</taxon>
        <taxon>Foraminifera</taxon>
        <taxon>Monothalamids</taxon>
        <taxon>Reticulomyxidae</taxon>
        <taxon>Reticulomyxa</taxon>
    </lineage>
</organism>
<keyword evidence="4" id="KW-0406">Ion transport</keyword>
<dbReference type="EMBL" id="ASPP01020136">
    <property type="protein sequence ID" value="ETO14257.1"/>
    <property type="molecule type" value="Genomic_DNA"/>
</dbReference>
<evidence type="ECO:0000256" key="4">
    <source>
        <dbReference type="ARBA" id="ARBA00023065"/>
    </source>
</evidence>
<evidence type="ECO:0000256" key="1">
    <source>
        <dbReference type="ARBA" id="ARBA00010148"/>
    </source>
</evidence>
<dbReference type="SUPFAM" id="SSF159468">
    <property type="entry name" value="AtpF-like"/>
    <property type="match status" value="1"/>
</dbReference>
<gene>
    <name evidence="5" type="ORF">RFI_23111</name>
</gene>
<keyword evidence="3" id="KW-0375">Hydrogen ion transport</keyword>
<dbReference type="PANTHER" id="PTHR13861">
    <property type="entry name" value="VACUOLAR ATP SYNTHASE SUBUNIT F"/>
    <property type="match status" value="1"/>
</dbReference>
<dbReference type="PANTHER" id="PTHR13861:SF2">
    <property type="entry name" value="V-TYPE PROTON ATPASE SUBUNIT F"/>
    <property type="match status" value="1"/>
</dbReference>
<dbReference type="OrthoDB" id="10261947at2759"/>
<evidence type="ECO:0000256" key="2">
    <source>
        <dbReference type="ARBA" id="ARBA00022448"/>
    </source>
</evidence>
<proteinExistence type="inferred from homology"/>
<evidence type="ECO:0000256" key="3">
    <source>
        <dbReference type="ARBA" id="ARBA00022781"/>
    </source>
</evidence>
<dbReference type="InterPro" id="IPR005772">
    <property type="entry name" value="ATPase_V1-cplx_fsu_euk"/>
</dbReference>
<dbReference type="Proteomes" id="UP000023152">
    <property type="component" value="Unassembled WGS sequence"/>
</dbReference>
<keyword evidence="6" id="KW-1185">Reference proteome</keyword>
<dbReference type="InterPro" id="IPR036906">
    <property type="entry name" value="ATPase_V1_fsu_sf"/>
</dbReference>
<sequence length="164" mass="18655">MHQQYKKRVQILIFPSPKFLLTELPKPLGFFRHMARRPQTGQLLIGIIADENKNLGLFVLQDTVTGFLLAGIGDRNRKGQRNFLAVTGETQTAEIEAGFKDMTQNREDIGILLITQQCADQIRHLLSQYAKPLPTVLEIPSKNQEYDPDKDDIMIRVKRLLGKG</sequence>
<dbReference type="NCBIfam" id="TIGR01101">
    <property type="entry name" value="V_ATP_synt_F"/>
    <property type="match status" value="1"/>
</dbReference>
<dbReference type="GO" id="GO:0046961">
    <property type="term" value="F:proton-transporting ATPase activity, rotational mechanism"/>
    <property type="evidence" value="ECO:0007669"/>
    <property type="project" value="InterPro"/>
</dbReference>
<dbReference type="InterPro" id="IPR008218">
    <property type="entry name" value="ATPase_V1-cplx_f_g_su"/>
</dbReference>
<reference evidence="5 6" key="1">
    <citation type="journal article" date="2013" name="Curr. Biol.">
        <title>The Genome of the Foraminiferan Reticulomyxa filosa.</title>
        <authorList>
            <person name="Glockner G."/>
            <person name="Hulsmann N."/>
            <person name="Schleicher M."/>
            <person name="Noegel A.A."/>
            <person name="Eichinger L."/>
            <person name="Gallinger C."/>
            <person name="Pawlowski J."/>
            <person name="Sierra R."/>
            <person name="Euteneuer U."/>
            <person name="Pillet L."/>
            <person name="Moustafa A."/>
            <person name="Platzer M."/>
            <person name="Groth M."/>
            <person name="Szafranski K."/>
            <person name="Schliwa M."/>
        </authorList>
    </citation>
    <scope>NUCLEOTIDE SEQUENCE [LARGE SCALE GENOMIC DNA]</scope>
</reference>
<comment type="caution">
    <text evidence="5">The sequence shown here is derived from an EMBL/GenBank/DDBJ whole genome shotgun (WGS) entry which is preliminary data.</text>
</comment>
<dbReference type="AlphaFoldDB" id="X6MLC5"/>
<dbReference type="Pfam" id="PF01990">
    <property type="entry name" value="ATP-synt_F"/>
    <property type="match status" value="1"/>
</dbReference>
<dbReference type="Gene3D" id="3.40.50.10580">
    <property type="entry name" value="ATPase, V1 complex, subunit F"/>
    <property type="match status" value="1"/>
</dbReference>